<sequence length="51" mass="6018">MEKRCKADYLVLSFPAQGHINPMLQFSKRLEHKGVKVTPITTRFYLQFHLV</sequence>
<comment type="caution">
    <text evidence="1">The sequence shown here is derived from an EMBL/GenBank/DDBJ whole genome shotgun (WGS) entry which is preliminary data.</text>
</comment>
<name>A0AAD6Q1B9_9ROSI</name>
<accession>A0AAD6Q1B9</accession>
<reference evidence="1" key="1">
    <citation type="journal article" date="2023" name="Mol. Ecol. Resour.">
        <title>Chromosome-level genome assembly of a triploid poplar Populus alba 'Berolinensis'.</title>
        <authorList>
            <person name="Chen S."/>
            <person name="Yu Y."/>
            <person name="Wang X."/>
            <person name="Wang S."/>
            <person name="Zhang T."/>
            <person name="Zhou Y."/>
            <person name="He R."/>
            <person name="Meng N."/>
            <person name="Wang Y."/>
            <person name="Liu W."/>
            <person name="Liu Z."/>
            <person name="Liu J."/>
            <person name="Guo Q."/>
            <person name="Huang H."/>
            <person name="Sederoff R.R."/>
            <person name="Wang G."/>
            <person name="Qu G."/>
            <person name="Chen S."/>
        </authorList>
    </citation>
    <scope>NUCLEOTIDE SEQUENCE</scope>
    <source>
        <strain evidence="1">SC-2020</strain>
    </source>
</reference>
<gene>
    <name evidence="1" type="ORF">NC653_033794</name>
</gene>
<dbReference type="SUPFAM" id="SSF53756">
    <property type="entry name" value="UDP-Glycosyltransferase/glycogen phosphorylase"/>
    <property type="match status" value="1"/>
</dbReference>
<dbReference type="EMBL" id="JAQIZT010000014">
    <property type="protein sequence ID" value="KAJ6973568.1"/>
    <property type="molecule type" value="Genomic_DNA"/>
</dbReference>
<keyword evidence="2" id="KW-1185">Reference proteome</keyword>
<dbReference type="Gene3D" id="3.40.50.2000">
    <property type="entry name" value="Glycogen Phosphorylase B"/>
    <property type="match status" value="1"/>
</dbReference>
<proteinExistence type="predicted"/>
<dbReference type="Proteomes" id="UP001164929">
    <property type="component" value="Chromosome 14"/>
</dbReference>
<evidence type="ECO:0000313" key="2">
    <source>
        <dbReference type="Proteomes" id="UP001164929"/>
    </source>
</evidence>
<protein>
    <submittedName>
        <fullName evidence="1">Uncharacterized protein</fullName>
    </submittedName>
</protein>
<dbReference type="AlphaFoldDB" id="A0AAD6Q1B9"/>
<evidence type="ECO:0000313" key="1">
    <source>
        <dbReference type="EMBL" id="KAJ6973568.1"/>
    </source>
</evidence>
<organism evidence="1 2">
    <name type="scientific">Populus alba x Populus x berolinensis</name>
    <dbReference type="NCBI Taxonomy" id="444605"/>
    <lineage>
        <taxon>Eukaryota</taxon>
        <taxon>Viridiplantae</taxon>
        <taxon>Streptophyta</taxon>
        <taxon>Embryophyta</taxon>
        <taxon>Tracheophyta</taxon>
        <taxon>Spermatophyta</taxon>
        <taxon>Magnoliopsida</taxon>
        <taxon>eudicotyledons</taxon>
        <taxon>Gunneridae</taxon>
        <taxon>Pentapetalae</taxon>
        <taxon>rosids</taxon>
        <taxon>fabids</taxon>
        <taxon>Malpighiales</taxon>
        <taxon>Salicaceae</taxon>
        <taxon>Saliceae</taxon>
        <taxon>Populus</taxon>
    </lineage>
</organism>